<dbReference type="Gene3D" id="3.10.450.310">
    <property type="match status" value="1"/>
</dbReference>
<feature type="domain" description="Regulatory protein YycH" evidence="2">
    <location>
        <begin position="8"/>
        <end position="427"/>
    </location>
</feature>
<evidence type="ECO:0000313" key="3">
    <source>
        <dbReference type="EMBL" id="AZP04063.1"/>
    </source>
</evidence>
<evidence type="ECO:0000259" key="2">
    <source>
        <dbReference type="Pfam" id="PF07435"/>
    </source>
</evidence>
<feature type="transmembrane region" description="Helical" evidence="1">
    <location>
        <begin position="7"/>
        <end position="28"/>
    </location>
</feature>
<keyword evidence="4" id="KW-1185">Reference proteome</keyword>
<keyword evidence="1" id="KW-0472">Membrane</keyword>
<reference evidence="4" key="1">
    <citation type="submission" date="2018-12" db="EMBL/GenBank/DDBJ databases">
        <title>Complete genome sequencing of Jeotgalibaca sp. H21T32.</title>
        <authorList>
            <person name="Bae J.-W."/>
            <person name="Lee S.-Y."/>
        </authorList>
    </citation>
    <scope>NUCLEOTIDE SEQUENCE [LARGE SCALE GENOMIC DNA]</scope>
    <source>
        <strain evidence="4">H21T32</strain>
    </source>
</reference>
<keyword evidence="1" id="KW-0812">Transmembrane</keyword>
<evidence type="ECO:0000313" key="4">
    <source>
        <dbReference type="Proteomes" id="UP000273326"/>
    </source>
</evidence>
<dbReference type="EMBL" id="CP034465">
    <property type="protein sequence ID" value="AZP04063.1"/>
    <property type="molecule type" value="Genomic_DNA"/>
</dbReference>
<sequence length="438" mass="50874">MKQNESNLVSVLLYVMVGISLFLTWRILIVPSNNSRLQTINQPAQTSNIASVKNIEDIFSPHQMVVHTSANTYITQNPNVLDEANEFLASWKMVDFEFQSTYSEEMFRELLLELGKVEMKFPASIRLGLISRYFENLSEDSYNETITRILIPTDETQPIYLVDDFTKSVYTAVRSEETMNPLVSMYMTNQDQFTLADAFGFEDEIQFLPREEFQLSSLVYLVEKQPNSFFINELFDDTTELRDDSNEFYTAYSDNISKLQIHKESGILSYLRNSLDQVDNSPYQQIRDSFHALKFIDTWARTTYFNGYNESTSEITYYRYMNGYPILNGAERGLVRMKMSNTRPIEIQYPTEVIQTPLEDREKIVTLPGGYDVVERLIDAGYYSSEIQSMQIGYDWRSSEESSRIAELLPNWYVKMHGTWRTVDAWLSAIEEGDEVGL</sequence>
<dbReference type="KEGG" id="jeh:EJN90_04920"/>
<protein>
    <recommendedName>
        <fullName evidence="2">Regulatory protein YycH domain-containing protein</fullName>
    </recommendedName>
</protein>
<evidence type="ECO:0000256" key="1">
    <source>
        <dbReference type="SAM" id="Phobius"/>
    </source>
</evidence>
<proteinExistence type="predicted"/>
<dbReference type="RefSeq" id="WP_126109140.1">
    <property type="nucleotide sequence ID" value="NZ_CP034465.1"/>
</dbReference>
<dbReference type="InterPro" id="IPR009996">
    <property type="entry name" value="YycH"/>
</dbReference>
<dbReference type="CDD" id="cd15787">
    <property type="entry name" value="YycH_N"/>
    <property type="match status" value="1"/>
</dbReference>
<dbReference type="InterPro" id="IPR042274">
    <property type="entry name" value="YycH/YycI_2"/>
</dbReference>
<dbReference type="OrthoDB" id="2382185at2"/>
<keyword evidence="1" id="KW-1133">Transmembrane helix</keyword>
<dbReference type="Gene3D" id="3.30.310.160">
    <property type="entry name" value="YycH protein, domain 2"/>
    <property type="match status" value="1"/>
</dbReference>
<organism evidence="3 4">
    <name type="scientific">Jeotgalibaca ciconiae</name>
    <dbReference type="NCBI Taxonomy" id="2496265"/>
    <lineage>
        <taxon>Bacteria</taxon>
        <taxon>Bacillati</taxon>
        <taxon>Bacillota</taxon>
        <taxon>Bacilli</taxon>
        <taxon>Lactobacillales</taxon>
        <taxon>Carnobacteriaceae</taxon>
        <taxon>Jeotgalibaca</taxon>
    </lineage>
</organism>
<dbReference type="Proteomes" id="UP000273326">
    <property type="component" value="Chromosome"/>
</dbReference>
<name>A0A3Q9BJW7_9LACT</name>
<dbReference type="Pfam" id="PF07435">
    <property type="entry name" value="YycH"/>
    <property type="match status" value="1"/>
</dbReference>
<dbReference type="AlphaFoldDB" id="A0A3Q9BJW7"/>
<gene>
    <name evidence="3" type="ORF">EJN90_04920</name>
</gene>
<accession>A0A3Q9BJW7</accession>